<reference evidence="2" key="1">
    <citation type="submission" date="2006-08" db="EMBL/GenBank/DDBJ databases">
        <authorList>
            <person name="Qian G."/>
            <person name="Yu M."/>
        </authorList>
    </citation>
    <scope>NUCLEOTIDE SEQUENCE</scope>
    <source>
        <strain evidence="2">TSC#14030-0811.24</strain>
    </source>
</reference>
<dbReference type="InterPro" id="IPR016187">
    <property type="entry name" value="CTDL_fold"/>
</dbReference>
<sequence>MKQRTLKEECQNERRKFKKIGQKYYHIENNEKLSWFSALQRCAEWGGHLVHLKSDEEWNLVKEKLEMGYRYWVDLNDLQTDNTFMSATTGEEAKFVKWHSGEPGPDNNEHCVELGRFDGFDMNDFYCFEKKNFICESSNEREELGECAGMQEDLWLKYQKSTGHSRELIMII</sequence>
<gene>
    <name evidence="2" type="primary">Dwil\GK27901</name>
    <name evidence="2" type="ORF">Dwil_GK27901</name>
</gene>
<dbReference type="EMBL" id="CH963857">
    <property type="protein sequence ID" value="KRF98347.1"/>
    <property type="molecule type" value="Genomic_DNA"/>
</dbReference>
<reference evidence="2" key="3">
    <citation type="journal article" date="2008" name="Bioinformatics">
        <title>Assembly reconciliation.</title>
        <authorList>
            <person name="Zimin A.V."/>
            <person name="Smith D.R."/>
            <person name="Sutton G."/>
            <person name="Yorke J.A."/>
        </authorList>
    </citation>
    <scope>NUCLEOTIDE SEQUENCE</scope>
    <source>
        <strain evidence="2">TSC#14030-0811.24</strain>
    </source>
</reference>
<dbReference type="InterPro" id="IPR050111">
    <property type="entry name" value="C-type_lectin/snaclec_domain"/>
</dbReference>
<dbReference type="InParanoid" id="A0A0Q9X0U7"/>
<name>A0A0Q9X0U7_DROWI</name>
<evidence type="ECO:0000259" key="1">
    <source>
        <dbReference type="PROSITE" id="PS50041"/>
    </source>
</evidence>
<dbReference type="PANTHER" id="PTHR22803">
    <property type="entry name" value="MANNOSE, PHOSPHOLIPASE, LECTIN RECEPTOR RELATED"/>
    <property type="match status" value="1"/>
</dbReference>
<keyword evidence="3" id="KW-1185">Reference proteome</keyword>
<feature type="domain" description="C-type lectin" evidence="1">
    <location>
        <begin position="20"/>
        <end position="136"/>
    </location>
</feature>
<evidence type="ECO:0000313" key="3">
    <source>
        <dbReference type="Proteomes" id="UP000007798"/>
    </source>
</evidence>
<dbReference type="Proteomes" id="UP000007798">
    <property type="component" value="Unassembled WGS sequence"/>
</dbReference>
<dbReference type="InterPro" id="IPR016186">
    <property type="entry name" value="C-type_lectin-like/link_sf"/>
</dbReference>
<protein>
    <recommendedName>
        <fullName evidence="1">C-type lectin domain-containing protein</fullName>
    </recommendedName>
</protein>
<dbReference type="AlphaFoldDB" id="A0A0Q9X0U7"/>
<dbReference type="Pfam" id="PF00059">
    <property type="entry name" value="Lectin_C"/>
    <property type="match status" value="1"/>
</dbReference>
<dbReference type="CDD" id="cd00037">
    <property type="entry name" value="CLECT"/>
    <property type="match status" value="1"/>
</dbReference>
<proteinExistence type="predicted"/>
<organism evidence="2 3">
    <name type="scientific">Drosophila willistoni</name>
    <name type="common">Fruit fly</name>
    <dbReference type="NCBI Taxonomy" id="7260"/>
    <lineage>
        <taxon>Eukaryota</taxon>
        <taxon>Metazoa</taxon>
        <taxon>Ecdysozoa</taxon>
        <taxon>Arthropoda</taxon>
        <taxon>Hexapoda</taxon>
        <taxon>Insecta</taxon>
        <taxon>Pterygota</taxon>
        <taxon>Neoptera</taxon>
        <taxon>Endopterygota</taxon>
        <taxon>Diptera</taxon>
        <taxon>Brachycera</taxon>
        <taxon>Muscomorpha</taxon>
        <taxon>Ephydroidea</taxon>
        <taxon>Drosophilidae</taxon>
        <taxon>Drosophila</taxon>
        <taxon>Sophophora</taxon>
    </lineage>
</organism>
<dbReference type="SMART" id="SM00034">
    <property type="entry name" value="CLECT"/>
    <property type="match status" value="1"/>
</dbReference>
<dbReference type="Gene3D" id="3.10.100.10">
    <property type="entry name" value="Mannose-Binding Protein A, subunit A"/>
    <property type="match status" value="1"/>
</dbReference>
<evidence type="ECO:0000313" key="2">
    <source>
        <dbReference type="EMBL" id="KRF98347.1"/>
    </source>
</evidence>
<dbReference type="SUPFAM" id="SSF56436">
    <property type="entry name" value="C-type lectin-like"/>
    <property type="match status" value="1"/>
</dbReference>
<dbReference type="PROSITE" id="PS50041">
    <property type="entry name" value="C_TYPE_LECTIN_2"/>
    <property type="match status" value="1"/>
</dbReference>
<dbReference type="InterPro" id="IPR001304">
    <property type="entry name" value="C-type_lectin-like"/>
</dbReference>
<dbReference type="OrthoDB" id="6430060at2759"/>
<reference evidence="2" key="4">
    <citation type="submission" date="2015-11" db="EMBL/GenBank/DDBJ databases">
        <authorList>
            <consortium name="FlyBase"/>
        </authorList>
    </citation>
    <scope>NUCLEOTIDE SEQUENCE</scope>
    <source>
        <strain evidence="2">TSC#14030-0811.24</strain>
    </source>
</reference>
<reference evidence="2" key="2">
    <citation type="journal article" date="2007" name="Nature">
        <title>Evolution of genes and genomes on the Drosophila phylogeny.</title>
        <authorList>
            <consortium name="Drosophila 12 Genomes Consortium"/>
            <person name="Clark A.G."/>
            <person name="Eisen M.B."/>
            <person name="Smith D.R."/>
            <person name="Bergman C.M."/>
            <person name="Oliver B."/>
            <person name="Markow T.A."/>
            <person name="Kaufman T.C."/>
            <person name="Kellis M."/>
            <person name="Gelbart W."/>
            <person name="Iyer V.N."/>
            <person name="Pollard D.A."/>
            <person name="Sackton T.B."/>
            <person name="Larracuente A.M."/>
            <person name="Singh N.D."/>
            <person name="Abad J.P."/>
            <person name="Abt D.N."/>
            <person name="Adryan B."/>
            <person name="Aguade M."/>
            <person name="Akashi H."/>
            <person name="Anderson W.W."/>
            <person name="Aquadro C.F."/>
            <person name="Ardell D.H."/>
            <person name="Arguello R."/>
            <person name="Artieri C.G."/>
            <person name="Barbash D.A."/>
            <person name="Barker D."/>
            <person name="Barsanti P."/>
            <person name="Batterham P."/>
            <person name="Batzoglou S."/>
            <person name="Begun D."/>
            <person name="Bhutkar A."/>
            <person name="Blanco E."/>
            <person name="Bosak S.A."/>
            <person name="Bradley R.K."/>
            <person name="Brand A.D."/>
            <person name="Brent M.R."/>
            <person name="Brooks A.N."/>
            <person name="Brown R.H."/>
            <person name="Butlin R.K."/>
            <person name="Caggese C."/>
            <person name="Calvi B.R."/>
            <person name="Bernardo de Carvalho A."/>
            <person name="Caspi A."/>
            <person name="Castrezana S."/>
            <person name="Celniker S.E."/>
            <person name="Chang J.L."/>
            <person name="Chapple C."/>
            <person name="Chatterji S."/>
            <person name="Chinwalla A."/>
            <person name="Civetta A."/>
            <person name="Clifton S.W."/>
            <person name="Comeron J.M."/>
            <person name="Costello J.C."/>
            <person name="Coyne J.A."/>
            <person name="Daub J."/>
            <person name="David R.G."/>
            <person name="Delcher A.L."/>
            <person name="Delehaunty K."/>
            <person name="Do C.B."/>
            <person name="Ebling H."/>
            <person name="Edwards K."/>
            <person name="Eickbush T."/>
            <person name="Evans J.D."/>
            <person name="Filipski A."/>
            <person name="Findeiss S."/>
            <person name="Freyhult E."/>
            <person name="Fulton L."/>
            <person name="Fulton R."/>
            <person name="Garcia A.C."/>
            <person name="Gardiner A."/>
            <person name="Garfield D.A."/>
            <person name="Garvin B.E."/>
            <person name="Gibson G."/>
            <person name="Gilbert D."/>
            <person name="Gnerre S."/>
            <person name="Godfrey J."/>
            <person name="Good R."/>
            <person name="Gotea V."/>
            <person name="Gravely B."/>
            <person name="Greenberg A.J."/>
            <person name="Griffiths-Jones S."/>
            <person name="Gross S."/>
            <person name="Guigo R."/>
            <person name="Gustafson E.A."/>
            <person name="Haerty W."/>
            <person name="Hahn M.W."/>
            <person name="Halligan D.L."/>
            <person name="Halpern A.L."/>
            <person name="Halter G.M."/>
            <person name="Han M.V."/>
            <person name="Heger A."/>
            <person name="Hillier L."/>
            <person name="Hinrichs A.S."/>
            <person name="Holmes I."/>
            <person name="Hoskins R.A."/>
            <person name="Hubisz M.J."/>
            <person name="Hultmark D."/>
            <person name="Huntley M.A."/>
            <person name="Jaffe D.B."/>
            <person name="Jagadeeshan S."/>
            <person name="Jeck W.R."/>
            <person name="Johnson J."/>
            <person name="Jones C.D."/>
            <person name="Jordan W.C."/>
            <person name="Karpen G.H."/>
            <person name="Kataoka E."/>
            <person name="Keightley P.D."/>
            <person name="Kheradpour P."/>
            <person name="Kirkness E.F."/>
            <person name="Koerich L.B."/>
            <person name="Kristiansen K."/>
            <person name="Kudrna D."/>
            <person name="Kulathinal R.J."/>
            <person name="Kumar S."/>
            <person name="Kwok R."/>
            <person name="Lander E."/>
            <person name="Langley C.H."/>
            <person name="Lapoint R."/>
            <person name="Lazzaro B.P."/>
            <person name="Lee S.J."/>
            <person name="Levesque L."/>
            <person name="Li R."/>
            <person name="Lin C.F."/>
            <person name="Lin M.F."/>
            <person name="Lindblad-Toh K."/>
            <person name="Llopart A."/>
            <person name="Long M."/>
            <person name="Low L."/>
            <person name="Lozovsky E."/>
            <person name="Lu J."/>
            <person name="Luo M."/>
            <person name="Machado C.A."/>
            <person name="Makalowski W."/>
            <person name="Marzo M."/>
            <person name="Matsuda M."/>
            <person name="Matzkin L."/>
            <person name="McAllister B."/>
            <person name="McBride C.S."/>
            <person name="McKernan B."/>
            <person name="McKernan K."/>
            <person name="Mendez-Lago M."/>
            <person name="Minx P."/>
            <person name="Mollenhauer M.U."/>
            <person name="Montooth K."/>
            <person name="Mount S.M."/>
            <person name="Mu X."/>
            <person name="Myers E."/>
            <person name="Negre B."/>
            <person name="Newfeld S."/>
            <person name="Nielsen R."/>
            <person name="Noor M.A."/>
            <person name="O'Grady P."/>
            <person name="Pachter L."/>
            <person name="Papaceit M."/>
            <person name="Parisi M.J."/>
            <person name="Parisi M."/>
            <person name="Parts L."/>
            <person name="Pedersen J.S."/>
            <person name="Pesole G."/>
            <person name="Phillippy A.M."/>
            <person name="Ponting C.P."/>
            <person name="Pop M."/>
            <person name="Porcelli D."/>
            <person name="Powell J.R."/>
            <person name="Prohaska S."/>
            <person name="Pruitt K."/>
            <person name="Puig M."/>
            <person name="Quesneville H."/>
            <person name="Ram K.R."/>
            <person name="Rand D."/>
            <person name="Rasmussen M.D."/>
            <person name="Reed L.K."/>
            <person name="Reenan R."/>
            <person name="Reily A."/>
            <person name="Remington K.A."/>
            <person name="Rieger T.T."/>
            <person name="Ritchie M.G."/>
            <person name="Robin C."/>
            <person name="Rogers Y.H."/>
            <person name="Rohde C."/>
            <person name="Rozas J."/>
            <person name="Rubenfield M.J."/>
            <person name="Ruiz A."/>
            <person name="Russo S."/>
            <person name="Salzberg S.L."/>
            <person name="Sanchez-Gracia A."/>
            <person name="Saranga D.J."/>
            <person name="Sato H."/>
            <person name="Schaeffer S.W."/>
            <person name="Schatz M.C."/>
            <person name="Schlenke T."/>
            <person name="Schwartz R."/>
            <person name="Segarra C."/>
            <person name="Singh R.S."/>
            <person name="Sirot L."/>
            <person name="Sirota M."/>
            <person name="Sisneros N.B."/>
            <person name="Smith C.D."/>
            <person name="Smith T.F."/>
            <person name="Spieth J."/>
            <person name="Stage D.E."/>
            <person name="Stark A."/>
            <person name="Stephan W."/>
            <person name="Strausberg R.L."/>
            <person name="Strempel S."/>
            <person name="Sturgill D."/>
            <person name="Sutton G."/>
            <person name="Sutton G.G."/>
            <person name="Tao W."/>
            <person name="Teichmann S."/>
            <person name="Tobari Y.N."/>
            <person name="Tomimura Y."/>
            <person name="Tsolas J.M."/>
            <person name="Valente V.L."/>
            <person name="Venter E."/>
            <person name="Venter J.C."/>
            <person name="Vicario S."/>
            <person name="Vieira F.G."/>
            <person name="Vilella A.J."/>
            <person name="Villasante A."/>
            <person name="Walenz B."/>
            <person name="Wang J."/>
            <person name="Wasserman M."/>
            <person name="Watts T."/>
            <person name="Wilson D."/>
            <person name="Wilson R.K."/>
            <person name="Wing R.A."/>
            <person name="Wolfner M.F."/>
            <person name="Wong A."/>
            <person name="Wong G.K."/>
            <person name="Wu C.I."/>
            <person name="Wu G."/>
            <person name="Yamamoto D."/>
            <person name="Yang H.P."/>
            <person name="Yang S.P."/>
            <person name="Yorke J.A."/>
            <person name="Yoshida K."/>
            <person name="Zdobnov E."/>
            <person name="Zhang P."/>
            <person name="Zhang Y."/>
            <person name="Zimin A.V."/>
            <person name="Baldwin J."/>
            <person name="Abdouelleil A."/>
            <person name="Abdulkadir J."/>
            <person name="Abebe A."/>
            <person name="Abera B."/>
            <person name="Abreu J."/>
            <person name="Acer S.C."/>
            <person name="Aftuck L."/>
            <person name="Alexander A."/>
            <person name="An P."/>
            <person name="Anderson E."/>
            <person name="Anderson S."/>
            <person name="Arachi H."/>
            <person name="Azer M."/>
            <person name="Bachantsang P."/>
            <person name="Barry A."/>
            <person name="Bayul T."/>
            <person name="Berlin A."/>
            <person name="Bessette D."/>
            <person name="Bloom T."/>
            <person name="Blye J."/>
            <person name="Boguslavskiy L."/>
            <person name="Bonnet C."/>
            <person name="Boukhgalter B."/>
            <person name="Bourzgui I."/>
            <person name="Brown A."/>
            <person name="Cahill P."/>
            <person name="Channer S."/>
            <person name="Cheshatsang Y."/>
            <person name="Chuda L."/>
            <person name="Citroen M."/>
            <person name="Collymore A."/>
            <person name="Cooke P."/>
            <person name="Costello M."/>
            <person name="D'Aco K."/>
            <person name="Daza R."/>
            <person name="De Haan G."/>
            <person name="DeGray S."/>
            <person name="DeMaso C."/>
            <person name="Dhargay N."/>
            <person name="Dooley K."/>
            <person name="Dooley E."/>
            <person name="Doricent M."/>
            <person name="Dorje P."/>
            <person name="Dorjee K."/>
            <person name="Dupes A."/>
            <person name="Elong R."/>
            <person name="Falk J."/>
            <person name="Farina A."/>
            <person name="Faro S."/>
            <person name="Ferguson D."/>
            <person name="Fisher S."/>
            <person name="Foley C.D."/>
            <person name="Franke A."/>
            <person name="Friedrich D."/>
            <person name="Gadbois L."/>
            <person name="Gearin G."/>
            <person name="Gearin C.R."/>
            <person name="Giannoukos G."/>
            <person name="Goode T."/>
            <person name="Graham J."/>
            <person name="Grandbois E."/>
            <person name="Grewal S."/>
            <person name="Gyaltsen K."/>
            <person name="Hafez N."/>
            <person name="Hagos B."/>
            <person name="Hall J."/>
            <person name="Henson C."/>
            <person name="Hollinger A."/>
            <person name="Honan T."/>
            <person name="Huard M.D."/>
            <person name="Hughes L."/>
            <person name="Hurhula B."/>
            <person name="Husby M.E."/>
            <person name="Kamat A."/>
            <person name="Kanga B."/>
            <person name="Kashin S."/>
            <person name="Khazanovich D."/>
            <person name="Kisner P."/>
            <person name="Lance K."/>
            <person name="Lara M."/>
            <person name="Lee W."/>
            <person name="Lennon N."/>
            <person name="Letendre F."/>
            <person name="LeVine R."/>
            <person name="Lipovsky A."/>
            <person name="Liu X."/>
            <person name="Liu J."/>
            <person name="Liu S."/>
            <person name="Lokyitsang T."/>
            <person name="Lokyitsang Y."/>
            <person name="Lubonja R."/>
            <person name="Lui A."/>
            <person name="MacDonald P."/>
            <person name="Magnisalis V."/>
            <person name="Maru K."/>
            <person name="Matthews C."/>
            <person name="McCusker W."/>
            <person name="McDonough S."/>
            <person name="Mehta T."/>
            <person name="Meldrim J."/>
            <person name="Meneus L."/>
            <person name="Mihai O."/>
            <person name="Mihalev A."/>
            <person name="Mihova T."/>
            <person name="Mittelman R."/>
            <person name="Mlenga V."/>
            <person name="Montmayeur A."/>
            <person name="Mulrain L."/>
            <person name="Navidi A."/>
            <person name="Naylor J."/>
            <person name="Negash T."/>
            <person name="Nguyen T."/>
            <person name="Nguyen N."/>
            <person name="Nicol R."/>
            <person name="Norbu C."/>
            <person name="Norbu N."/>
            <person name="Novod N."/>
            <person name="O'Neill B."/>
            <person name="Osman S."/>
            <person name="Markiewicz E."/>
            <person name="Oyono O.L."/>
            <person name="Patti C."/>
            <person name="Phunkhang P."/>
            <person name="Pierre F."/>
            <person name="Priest M."/>
            <person name="Raghuraman S."/>
            <person name="Rege F."/>
            <person name="Reyes R."/>
            <person name="Rise C."/>
            <person name="Rogov P."/>
            <person name="Ross K."/>
            <person name="Ryan E."/>
            <person name="Settipalli S."/>
            <person name="Shea T."/>
            <person name="Sherpa N."/>
            <person name="Shi L."/>
            <person name="Shih D."/>
            <person name="Sparrow T."/>
            <person name="Spaulding J."/>
            <person name="Stalker J."/>
            <person name="Stange-Thomann N."/>
            <person name="Stavropoulos S."/>
            <person name="Stone C."/>
            <person name="Strader C."/>
            <person name="Tesfaye S."/>
            <person name="Thomson T."/>
            <person name="Thoulutsang Y."/>
            <person name="Thoulutsang D."/>
            <person name="Topham K."/>
            <person name="Topping I."/>
            <person name="Tsamla T."/>
            <person name="Vassiliev H."/>
            <person name="Vo A."/>
            <person name="Wangchuk T."/>
            <person name="Wangdi T."/>
            <person name="Weiand M."/>
            <person name="Wilkinson J."/>
            <person name="Wilson A."/>
            <person name="Yadav S."/>
            <person name="Young G."/>
            <person name="Yu Q."/>
            <person name="Zembek L."/>
            <person name="Zhong D."/>
            <person name="Zimmer A."/>
            <person name="Zwirko Z."/>
            <person name="Jaffe D.B."/>
            <person name="Alvarez P."/>
            <person name="Brockman W."/>
            <person name="Butler J."/>
            <person name="Chin C."/>
            <person name="Gnerre S."/>
            <person name="Grabherr M."/>
            <person name="Kleber M."/>
            <person name="Mauceli E."/>
            <person name="MacCallum I."/>
        </authorList>
    </citation>
    <scope>NUCLEOTIDE SEQUENCE [LARGE SCALE GENOMIC DNA]</scope>
    <source>
        <strain evidence="2">TSC#14030-0811.24</strain>
    </source>
</reference>
<accession>A0A0Q9X0U7</accession>
<dbReference type="eggNOG" id="KOG4297">
    <property type="taxonomic scope" value="Eukaryota"/>
</dbReference>